<dbReference type="PANTHER" id="PTHR23155">
    <property type="entry name" value="DISEASE RESISTANCE PROTEIN RP"/>
    <property type="match status" value="1"/>
</dbReference>
<dbReference type="InterPro" id="IPR041118">
    <property type="entry name" value="Rx_N"/>
</dbReference>
<dbReference type="PRINTS" id="PR00364">
    <property type="entry name" value="DISEASERSIST"/>
</dbReference>
<evidence type="ECO:0000313" key="10">
    <source>
        <dbReference type="EnsemblPlants" id="OGLUM08G15210.1"/>
    </source>
</evidence>
<dbReference type="InterPro" id="IPR036388">
    <property type="entry name" value="WH-like_DNA-bd_sf"/>
</dbReference>
<dbReference type="Gene3D" id="1.10.10.10">
    <property type="entry name" value="Winged helix-like DNA-binding domain superfamily/Winged helix DNA-binding domain"/>
    <property type="match status" value="1"/>
</dbReference>
<keyword evidence="4" id="KW-0547">Nucleotide-binding</keyword>
<comment type="similarity">
    <text evidence="1">Belongs to the disease resistance NB-LRR family.</text>
</comment>
<dbReference type="Gene3D" id="1.10.8.430">
    <property type="entry name" value="Helical domain of apoptotic protease-activating factors"/>
    <property type="match status" value="1"/>
</dbReference>
<dbReference type="Gene3D" id="3.30.70.330">
    <property type="match status" value="1"/>
</dbReference>
<dbReference type="SUPFAM" id="SSF54928">
    <property type="entry name" value="RNA-binding domain, RBD"/>
    <property type="match status" value="1"/>
</dbReference>
<feature type="compositionally biased region" description="Basic and acidic residues" evidence="8">
    <location>
        <begin position="24"/>
        <end position="44"/>
    </location>
</feature>
<dbReference type="Gene3D" id="1.20.5.4130">
    <property type="match status" value="1"/>
</dbReference>
<sequence>MGLREKKRNQRRVLARRSAAPRSGEGKDFLPLEERPGKKRVREEQPEEPENTSTVLYIGHIPHGFYEEQMQGFFQQFGTVKRLRIARNRKTGKSKHYGFIEFENPEVAKIVADEMNNYLLFEHTLQIAIVPPEKIHPKLWKGVRRGFIPIDRVAIERRRLNKDKTIEEHKKLVDKIVKRDEKRCKRIKAAGIDYECPPLAVSDSEEEPSSQVKEWMRQLRELSYDVEDCIDVFVHRLAHHDPSDGLFRRTKRRLKALRSRHCIAGQIAELKDRAVLVNDRRKRYELDAAASSSAAIAIDSRLPALFEEMDRLVGIEGPRDELVEFLTGGIDLAPQRRVVSIVGFGGLGKTTLANQVYQHIKSQFDRTAFVSVSRNPNVNKILANILTGILETRKLSSVHQKQHSDTIEDLKHKSFEDCKLISMIRENLQNSRYFIVIDDIWDKAAWRDHLRFAFPENNSASRIITTTRINDVAIACHFSHEDFVYVMKPLSSENSEALFFRRIFSSKEKCPPELEEVADDILKKCDGLPLAIVSIASLLSCKPVTKQEWVWVLNSFGSTVMKDQGSHELAVVKRILFLSYSDLPHHLKSCLLYLSIFPEDHTITRDFLISRWIAEGFITEQRGESLEEVGEKYFNELINRNMVQSFEIDPFSRREAYRMHDIMLDLMISLSTEENFATILDGQHCAPSSNKIHRFSLQCKSVERITWLRTTSFSHARSLSVFGDFNKIPPLVDLEVLRVLDLLNCSSLKDDHIENIGSLFQLRYVRLGNISRIPRQIGKLKLLQTLDLSGTAVKKLPQSIVQLLQLVHLFLPWRVELPNGIGNMEALQVLSVFDGTENSSAIIQELGNLTKLKDLDVYWNCDDTESGHEMYINHLVRSLCKLGGFNLQSLCIRNIYPCSLDILADSWSPPPRHLQTFQTDMGCYFSSLPTWMSSLSELTCLRIHMKKVGEEDLQVLKCLPALLRLDLYPGYPKHTLKVSCSGFSRLKEFTYGPSYVDLALILRHQSTIRNGLGMGVMFEAGAMPKLQQLEFGFNAHDMVSAYGAGLDFGIQLLASLRHVLIFIDCRDASDCEKEAALAATTNSVSLRGSYHVEILRILRNVENDEQS</sequence>
<evidence type="ECO:0000259" key="9">
    <source>
        <dbReference type="PROSITE" id="PS50102"/>
    </source>
</evidence>
<dbReference type="Gene3D" id="3.40.50.300">
    <property type="entry name" value="P-loop containing nucleotide triphosphate hydrolases"/>
    <property type="match status" value="1"/>
</dbReference>
<dbReference type="eggNOG" id="KOG4208">
    <property type="taxonomic scope" value="Eukaryota"/>
</dbReference>
<dbReference type="InterPro" id="IPR044974">
    <property type="entry name" value="Disease_R_plants"/>
</dbReference>
<keyword evidence="6" id="KW-0175">Coiled coil</keyword>
<dbReference type="SMART" id="SM00360">
    <property type="entry name" value="RRM"/>
    <property type="match status" value="1"/>
</dbReference>
<dbReference type="Gramene" id="OGLUM08G15210.1">
    <property type="protein sequence ID" value="OGLUM08G15210.1"/>
    <property type="gene ID" value="OGLUM08G15210"/>
</dbReference>
<dbReference type="InterPro" id="IPR032675">
    <property type="entry name" value="LRR_dom_sf"/>
</dbReference>
<keyword evidence="5" id="KW-0611">Plant defense</keyword>
<dbReference type="InterPro" id="IPR058922">
    <property type="entry name" value="WHD_DRP"/>
</dbReference>
<dbReference type="Pfam" id="PF18052">
    <property type="entry name" value="Rx_N"/>
    <property type="match status" value="1"/>
</dbReference>
<dbReference type="Proteomes" id="UP000026961">
    <property type="component" value="Chromosome 8"/>
</dbReference>
<feature type="compositionally biased region" description="Basic residues" evidence="8">
    <location>
        <begin position="1"/>
        <end position="15"/>
    </location>
</feature>
<dbReference type="CDD" id="cd14798">
    <property type="entry name" value="RX-CC_like"/>
    <property type="match status" value="1"/>
</dbReference>
<dbReference type="GO" id="GO:0003723">
    <property type="term" value="F:RNA binding"/>
    <property type="evidence" value="ECO:0007669"/>
    <property type="project" value="UniProtKB-UniRule"/>
</dbReference>
<keyword evidence="2" id="KW-0433">Leucine-rich repeat</keyword>
<dbReference type="InterPro" id="IPR038005">
    <property type="entry name" value="RX-like_CC"/>
</dbReference>
<reference evidence="10" key="1">
    <citation type="submission" date="2015-04" db="UniProtKB">
        <authorList>
            <consortium name="EnsemblPlants"/>
        </authorList>
    </citation>
    <scope>IDENTIFICATION</scope>
</reference>
<evidence type="ECO:0000256" key="5">
    <source>
        <dbReference type="ARBA" id="ARBA00022821"/>
    </source>
</evidence>
<name>A0A0E0AV97_9ORYZ</name>
<reference evidence="10" key="2">
    <citation type="submission" date="2018-05" db="EMBL/GenBank/DDBJ databases">
        <title>OgluRS3 (Oryza glumaepatula Reference Sequence Version 3).</title>
        <authorList>
            <person name="Zhang J."/>
            <person name="Kudrna D."/>
            <person name="Lee S."/>
            <person name="Talag J."/>
            <person name="Welchert J."/>
            <person name="Wing R.A."/>
        </authorList>
    </citation>
    <scope>NUCLEOTIDE SEQUENCE [LARGE SCALE GENOMIC DNA]</scope>
</reference>
<keyword evidence="3" id="KW-0677">Repeat</keyword>
<evidence type="ECO:0000256" key="1">
    <source>
        <dbReference type="ARBA" id="ARBA00008894"/>
    </source>
</evidence>
<dbReference type="Pfam" id="PF00931">
    <property type="entry name" value="NB-ARC"/>
    <property type="match status" value="1"/>
</dbReference>
<dbReference type="GO" id="GO:0043531">
    <property type="term" value="F:ADP binding"/>
    <property type="evidence" value="ECO:0007669"/>
    <property type="project" value="InterPro"/>
</dbReference>
<dbReference type="SUPFAM" id="SSF52058">
    <property type="entry name" value="L domain-like"/>
    <property type="match status" value="1"/>
</dbReference>
<dbReference type="CDD" id="cd12307">
    <property type="entry name" value="RRM_NIFK_like"/>
    <property type="match status" value="1"/>
</dbReference>
<dbReference type="eggNOG" id="KOG4658">
    <property type="taxonomic scope" value="Eukaryota"/>
</dbReference>
<dbReference type="GO" id="GO:0042742">
    <property type="term" value="P:defense response to bacterium"/>
    <property type="evidence" value="ECO:0007669"/>
    <property type="project" value="UniProtKB-ARBA"/>
</dbReference>
<feature type="domain" description="RRM" evidence="9">
    <location>
        <begin position="54"/>
        <end position="132"/>
    </location>
</feature>
<dbReference type="HOGENOM" id="CLU_000837_25_0_1"/>
<dbReference type="PROSITE" id="PS50102">
    <property type="entry name" value="RRM"/>
    <property type="match status" value="1"/>
</dbReference>
<feature type="region of interest" description="Disordered" evidence="8">
    <location>
        <begin position="1"/>
        <end position="52"/>
    </location>
</feature>
<protein>
    <recommendedName>
        <fullName evidence="9">RRM domain-containing protein</fullName>
    </recommendedName>
</protein>
<keyword evidence="7" id="KW-0694">RNA-binding</keyword>
<dbReference type="Pfam" id="PF23559">
    <property type="entry name" value="WHD_DRP"/>
    <property type="match status" value="1"/>
</dbReference>
<dbReference type="SUPFAM" id="SSF52540">
    <property type="entry name" value="P-loop containing nucleoside triphosphate hydrolases"/>
    <property type="match status" value="1"/>
</dbReference>
<dbReference type="Gene3D" id="3.80.10.10">
    <property type="entry name" value="Ribonuclease Inhibitor"/>
    <property type="match status" value="1"/>
</dbReference>
<evidence type="ECO:0000256" key="4">
    <source>
        <dbReference type="ARBA" id="ARBA00022741"/>
    </source>
</evidence>
<keyword evidence="11" id="KW-1185">Reference proteome</keyword>
<dbReference type="FunFam" id="1.10.10.10:FF:000322">
    <property type="entry name" value="Probable disease resistance protein At1g63360"/>
    <property type="match status" value="1"/>
</dbReference>
<evidence type="ECO:0000256" key="6">
    <source>
        <dbReference type="ARBA" id="ARBA00023054"/>
    </source>
</evidence>
<dbReference type="InterPro" id="IPR012677">
    <property type="entry name" value="Nucleotide-bd_a/b_plait_sf"/>
</dbReference>
<evidence type="ECO:0000313" key="11">
    <source>
        <dbReference type="Proteomes" id="UP000026961"/>
    </source>
</evidence>
<accession>A0A0E0AV97</accession>
<dbReference type="GO" id="GO:0002758">
    <property type="term" value="P:innate immune response-activating signaling pathway"/>
    <property type="evidence" value="ECO:0007669"/>
    <property type="project" value="UniProtKB-ARBA"/>
</dbReference>
<dbReference type="InterPro" id="IPR002182">
    <property type="entry name" value="NB-ARC"/>
</dbReference>
<evidence type="ECO:0000256" key="8">
    <source>
        <dbReference type="SAM" id="MobiDB-lite"/>
    </source>
</evidence>
<dbReference type="InterPro" id="IPR055414">
    <property type="entry name" value="LRR_R13L4/SHOC2-like"/>
</dbReference>
<dbReference type="InterPro" id="IPR000504">
    <property type="entry name" value="RRM_dom"/>
</dbReference>
<dbReference type="EnsemblPlants" id="OGLUM08G15210.1">
    <property type="protein sequence ID" value="OGLUM08G15210.1"/>
    <property type="gene ID" value="OGLUM08G15210"/>
</dbReference>
<dbReference type="Pfam" id="PF00076">
    <property type="entry name" value="RRM_1"/>
    <property type="match status" value="1"/>
</dbReference>
<dbReference type="GO" id="GO:0009626">
    <property type="term" value="P:plant-type hypersensitive response"/>
    <property type="evidence" value="ECO:0007669"/>
    <property type="project" value="UniProtKB-ARBA"/>
</dbReference>
<dbReference type="Pfam" id="PF23598">
    <property type="entry name" value="LRR_14"/>
    <property type="match status" value="1"/>
</dbReference>
<dbReference type="PANTHER" id="PTHR23155:SF1167">
    <property type="entry name" value="OS08G0412100 PROTEIN"/>
    <property type="match status" value="1"/>
</dbReference>
<evidence type="ECO:0000256" key="3">
    <source>
        <dbReference type="ARBA" id="ARBA00022737"/>
    </source>
</evidence>
<dbReference type="InterPro" id="IPR027417">
    <property type="entry name" value="P-loop_NTPase"/>
</dbReference>
<dbReference type="InterPro" id="IPR042197">
    <property type="entry name" value="Apaf_helical"/>
</dbReference>
<organism evidence="10">
    <name type="scientific">Oryza glumipatula</name>
    <dbReference type="NCBI Taxonomy" id="40148"/>
    <lineage>
        <taxon>Eukaryota</taxon>
        <taxon>Viridiplantae</taxon>
        <taxon>Streptophyta</taxon>
        <taxon>Embryophyta</taxon>
        <taxon>Tracheophyta</taxon>
        <taxon>Spermatophyta</taxon>
        <taxon>Magnoliopsida</taxon>
        <taxon>Liliopsida</taxon>
        <taxon>Poales</taxon>
        <taxon>Poaceae</taxon>
        <taxon>BOP clade</taxon>
        <taxon>Oryzoideae</taxon>
        <taxon>Oryzeae</taxon>
        <taxon>Oryzinae</taxon>
        <taxon>Oryza</taxon>
    </lineage>
</organism>
<dbReference type="InterPro" id="IPR035979">
    <property type="entry name" value="RBD_domain_sf"/>
</dbReference>
<dbReference type="AlphaFoldDB" id="A0A0E0AV97"/>
<evidence type="ECO:0000256" key="2">
    <source>
        <dbReference type="ARBA" id="ARBA00022614"/>
    </source>
</evidence>
<evidence type="ECO:0000256" key="7">
    <source>
        <dbReference type="PROSITE-ProRule" id="PRU00176"/>
    </source>
</evidence>
<proteinExistence type="inferred from homology"/>